<gene>
    <name evidence="2" type="ORF">ACFQZU_06040</name>
</gene>
<organism evidence="2 3">
    <name type="scientific">Streptomonospora algeriensis</name>
    <dbReference type="NCBI Taxonomy" id="995084"/>
    <lineage>
        <taxon>Bacteria</taxon>
        <taxon>Bacillati</taxon>
        <taxon>Actinomycetota</taxon>
        <taxon>Actinomycetes</taxon>
        <taxon>Streptosporangiales</taxon>
        <taxon>Nocardiopsidaceae</taxon>
        <taxon>Streptomonospora</taxon>
    </lineage>
</organism>
<feature type="region of interest" description="Disordered" evidence="1">
    <location>
        <begin position="1"/>
        <end position="71"/>
    </location>
</feature>
<accession>A0ABW3BC18</accession>
<protein>
    <recommendedName>
        <fullName evidence="4">DUF5709 domain-containing protein</fullName>
    </recommendedName>
</protein>
<evidence type="ECO:0000313" key="3">
    <source>
        <dbReference type="Proteomes" id="UP001596956"/>
    </source>
</evidence>
<evidence type="ECO:0000313" key="2">
    <source>
        <dbReference type="EMBL" id="MFD0800876.1"/>
    </source>
</evidence>
<dbReference type="Proteomes" id="UP001596956">
    <property type="component" value="Unassembled WGS sequence"/>
</dbReference>
<sequence>MPGTRSEEDAMGDPRPIPDEETKQDEQAALIRRTDNGPTEENEEALLAEEFGEPDAAGLYGAPAGDEEADR</sequence>
<reference evidence="3" key="1">
    <citation type="journal article" date="2019" name="Int. J. Syst. Evol. Microbiol.">
        <title>The Global Catalogue of Microorganisms (GCM) 10K type strain sequencing project: providing services to taxonomists for standard genome sequencing and annotation.</title>
        <authorList>
            <consortium name="The Broad Institute Genomics Platform"/>
            <consortium name="The Broad Institute Genome Sequencing Center for Infectious Disease"/>
            <person name="Wu L."/>
            <person name="Ma J."/>
        </authorList>
    </citation>
    <scope>NUCLEOTIDE SEQUENCE [LARGE SCALE GENOMIC DNA]</scope>
    <source>
        <strain evidence="3">CCUG 63369</strain>
    </source>
</reference>
<keyword evidence="3" id="KW-1185">Reference proteome</keyword>
<evidence type="ECO:0008006" key="4">
    <source>
        <dbReference type="Google" id="ProtNLM"/>
    </source>
</evidence>
<dbReference type="EMBL" id="JBHTHR010000111">
    <property type="protein sequence ID" value="MFD0800876.1"/>
    <property type="molecule type" value="Genomic_DNA"/>
</dbReference>
<feature type="compositionally biased region" description="Acidic residues" evidence="1">
    <location>
        <begin position="38"/>
        <end position="53"/>
    </location>
</feature>
<name>A0ABW3BC18_9ACTN</name>
<proteinExistence type="predicted"/>
<evidence type="ECO:0000256" key="1">
    <source>
        <dbReference type="SAM" id="MobiDB-lite"/>
    </source>
</evidence>
<feature type="compositionally biased region" description="Basic and acidic residues" evidence="1">
    <location>
        <begin position="16"/>
        <end position="26"/>
    </location>
</feature>
<comment type="caution">
    <text evidence="2">The sequence shown here is derived from an EMBL/GenBank/DDBJ whole genome shotgun (WGS) entry which is preliminary data.</text>
</comment>